<evidence type="ECO:0000256" key="1">
    <source>
        <dbReference type="SAM" id="Phobius"/>
    </source>
</evidence>
<accession>A0A9P6KMV0</accession>
<feature type="transmembrane region" description="Helical" evidence="1">
    <location>
        <begin position="85"/>
        <end position="118"/>
    </location>
</feature>
<feature type="transmembrane region" description="Helical" evidence="1">
    <location>
        <begin position="170"/>
        <end position="198"/>
    </location>
</feature>
<organism evidence="2 3">
    <name type="scientific">Paraphaeosphaeria minitans</name>
    <dbReference type="NCBI Taxonomy" id="565426"/>
    <lineage>
        <taxon>Eukaryota</taxon>
        <taxon>Fungi</taxon>
        <taxon>Dikarya</taxon>
        <taxon>Ascomycota</taxon>
        <taxon>Pezizomycotina</taxon>
        <taxon>Dothideomycetes</taxon>
        <taxon>Pleosporomycetidae</taxon>
        <taxon>Pleosporales</taxon>
        <taxon>Massarineae</taxon>
        <taxon>Didymosphaeriaceae</taxon>
        <taxon>Paraphaeosphaeria</taxon>
    </lineage>
</organism>
<sequence length="535" mass="60085">MLPAAGTMLLPKFKIQHFVAGVIADFTPIPAMLLRFAILIPLGLYQSIAKSHWKAIGKYPELRDAYSLQVLSGERMAFKWSQINFYYHLAVLIPSTFLLPPVTIIFTIPDVVLATYLGLTGTSQKSYAPSNMDCEDPASLSNLVFLQAAASLGLLTNVERACKEFEQQRNFALVICALVASMVFFNIGNCFFACIRLGKEVNSSGISHAQLPIWSQLLPTLMLPIRDFGLLCFWILFYIPCLAFRRLPASIQSRALFAMRYSVKYMHAKFQRRTYAQGARVNHSACNTALQEENTDAPLAEFLSVSDVLVMITTHLHHVDITNLSLVSRRIHRTLLPAQHAPNSFLRTYSCNPGFKAHCYICPNQICTACLFRRELKAAQIFYDHLFHCLPHCSTCYLRTLREPRVGAHAPAQIDTRRCSCRYPTASTTRHVQSRQFFHGVVGIDAHSTLEEARTRGGPLLICRTCNQLSDAELAAIGTARLKGEMRTRVSTTSDLKGVAYLRCCFECRKVLEKGARWWVCDSCNKECRSGLHGL</sequence>
<name>A0A9P6KMV0_9PLEO</name>
<dbReference type="OrthoDB" id="4191440at2759"/>
<proteinExistence type="predicted"/>
<comment type="caution">
    <text evidence="2">The sequence shown here is derived from an EMBL/GenBank/DDBJ whole genome shotgun (WGS) entry which is preliminary data.</text>
</comment>
<evidence type="ECO:0000313" key="2">
    <source>
        <dbReference type="EMBL" id="KAF9732352.1"/>
    </source>
</evidence>
<dbReference type="AlphaFoldDB" id="A0A9P6KMV0"/>
<feature type="transmembrane region" description="Helical" evidence="1">
    <location>
        <begin position="18"/>
        <end position="44"/>
    </location>
</feature>
<protein>
    <submittedName>
        <fullName evidence="2">Uncharacterized protein</fullName>
    </submittedName>
</protein>
<dbReference type="EMBL" id="WJXW01000010">
    <property type="protein sequence ID" value="KAF9732352.1"/>
    <property type="molecule type" value="Genomic_DNA"/>
</dbReference>
<keyword evidence="1" id="KW-1133">Transmembrane helix</keyword>
<reference evidence="2" key="1">
    <citation type="journal article" date="2020" name="Mol. Plant Microbe Interact.">
        <title>Genome Sequence of the Biocontrol Agent Coniothyrium minitans strain Conio (IMI 134523).</title>
        <authorList>
            <person name="Patel D."/>
            <person name="Shittu T.A."/>
            <person name="Baroncelli R."/>
            <person name="Muthumeenakshi S."/>
            <person name="Osborne T.H."/>
            <person name="Janganan T.K."/>
            <person name="Sreenivasaprasad S."/>
        </authorList>
    </citation>
    <scope>NUCLEOTIDE SEQUENCE</scope>
    <source>
        <strain evidence="2">Conio</strain>
    </source>
</reference>
<gene>
    <name evidence="2" type="ORF">PMIN01_09210</name>
</gene>
<feature type="transmembrane region" description="Helical" evidence="1">
    <location>
        <begin position="228"/>
        <end position="244"/>
    </location>
</feature>
<dbReference type="Proteomes" id="UP000756921">
    <property type="component" value="Unassembled WGS sequence"/>
</dbReference>
<keyword evidence="1" id="KW-0812">Transmembrane</keyword>
<evidence type="ECO:0000313" key="3">
    <source>
        <dbReference type="Proteomes" id="UP000756921"/>
    </source>
</evidence>
<keyword evidence="1" id="KW-0472">Membrane</keyword>
<keyword evidence="3" id="KW-1185">Reference proteome</keyword>